<dbReference type="PANTHER" id="PTHR28620">
    <property type="entry name" value="CENTROMERE PROTEIN V"/>
    <property type="match status" value="1"/>
</dbReference>
<keyword evidence="2" id="KW-0479">Metal-binding</keyword>
<dbReference type="EMBL" id="SPLM01000074">
    <property type="protein sequence ID" value="TMW62052.1"/>
    <property type="molecule type" value="Genomic_DNA"/>
</dbReference>
<accession>A0A8K1CH54</accession>
<evidence type="ECO:0000259" key="5">
    <source>
        <dbReference type="PROSITE" id="PS51891"/>
    </source>
</evidence>
<evidence type="ECO:0000256" key="1">
    <source>
        <dbReference type="ARBA" id="ARBA00005495"/>
    </source>
</evidence>
<dbReference type="OrthoDB" id="2993351at2759"/>
<protein>
    <recommendedName>
        <fullName evidence="5">CENP-V/GFA domain-containing protein</fullName>
    </recommendedName>
</protein>
<keyword evidence="3" id="KW-0862">Zinc</keyword>
<dbReference type="InterPro" id="IPR011057">
    <property type="entry name" value="Mss4-like_sf"/>
</dbReference>
<comment type="similarity">
    <text evidence="1">Belongs to the Gfa family.</text>
</comment>
<dbReference type="AlphaFoldDB" id="A0A8K1CH54"/>
<feature type="domain" description="CENP-V/GFA" evidence="5">
    <location>
        <begin position="109"/>
        <end position="223"/>
    </location>
</feature>
<evidence type="ECO:0000256" key="2">
    <source>
        <dbReference type="ARBA" id="ARBA00022723"/>
    </source>
</evidence>
<reference evidence="6" key="1">
    <citation type="submission" date="2019-03" db="EMBL/GenBank/DDBJ databases">
        <title>Long read genome sequence of the mycoparasitic Pythium oligandrum ATCC 38472 isolated from sugarbeet rhizosphere.</title>
        <authorList>
            <person name="Gaulin E."/>
        </authorList>
    </citation>
    <scope>NUCLEOTIDE SEQUENCE</scope>
    <source>
        <strain evidence="6">ATCC 38472_TT</strain>
    </source>
</reference>
<dbReference type="Gene3D" id="2.170.150.70">
    <property type="match status" value="1"/>
</dbReference>
<name>A0A8K1CH54_PYTOL</name>
<evidence type="ECO:0000256" key="4">
    <source>
        <dbReference type="SAM" id="MobiDB-lite"/>
    </source>
</evidence>
<evidence type="ECO:0000256" key="3">
    <source>
        <dbReference type="ARBA" id="ARBA00022833"/>
    </source>
</evidence>
<evidence type="ECO:0000313" key="7">
    <source>
        <dbReference type="Proteomes" id="UP000794436"/>
    </source>
</evidence>
<dbReference type="GO" id="GO:0016846">
    <property type="term" value="F:carbon-sulfur lyase activity"/>
    <property type="evidence" value="ECO:0007669"/>
    <property type="project" value="InterPro"/>
</dbReference>
<dbReference type="PANTHER" id="PTHR28620:SF1">
    <property type="entry name" value="CENP-V_GFA DOMAIN-CONTAINING PROTEIN"/>
    <property type="match status" value="1"/>
</dbReference>
<dbReference type="InterPro" id="IPR052355">
    <property type="entry name" value="CENP-V-like"/>
</dbReference>
<proteinExistence type="inferred from homology"/>
<dbReference type="GO" id="GO:0046872">
    <property type="term" value="F:metal ion binding"/>
    <property type="evidence" value="ECO:0007669"/>
    <property type="project" value="UniProtKB-KW"/>
</dbReference>
<keyword evidence="7" id="KW-1185">Reference proteome</keyword>
<dbReference type="SUPFAM" id="SSF51316">
    <property type="entry name" value="Mss4-like"/>
    <property type="match status" value="1"/>
</dbReference>
<dbReference type="Proteomes" id="UP000794436">
    <property type="component" value="Unassembled WGS sequence"/>
</dbReference>
<dbReference type="PROSITE" id="PS51891">
    <property type="entry name" value="CENP_V_GFA"/>
    <property type="match status" value="1"/>
</dbReference>
<feature type="compositionally biased region" description="Low complexity" evidence="4">
    <location>
        <begin position="284"/>
        <end position="298"/>
    </location>
</feature>
<feature type="region of interest" description="Disordered" evidence="4">
    <location>
        <begin position="278"/>
        <end position="301"/>
    </location>
</feature>
<dbReference type="InterPro" id="IPR006913">
    <property type="entry name" value="CENP-V/GFA"/>
</dbReference>
<evidence type="ECO:0000313" key="6">
    <source>
        <dbReference type="EMBL" id="TMW62052.1"/>
    </source>
</evidence>
<gene>
    <name evidence="6" type="ORF">Poli38472_009545</name>
</gene>
<comment type="caution">
    <text evidence="6">The sequence shown here is derived from an EMBL/GenBank/DDBJ whole genome shotgun (WGS) entry which is preliminary data.</text>
</comment>
<sequence length="338" mass="37193">MAGGMVREVDRAIGAISTLLVGLGLVAVRGGQGEEWTLPPSPSLIGCGGASGYGNDADANEIGVEQLRELLRTDKDGQNKWRRFTLGEDGKDVYYQAKYGAPKLPLFQHRGSCDCGALRFFVLAPKRVEAFDDSNTLSCKKGRFPYLVLPTGCFEMVQASGISIYEPEATTAQHVFCGKCGVHIFHFDHSNPEFVAVNLYCVDDNNFEDVKVVFVPKGARPLVGSSRRLPPVLEQAAYRSLNANSLEDQVEGSEESEGSSIAFQKQLMLWSRLDKSRSHSSPISDDTQSTTSSTSQSQRLSLVTEEQANIVDMKHQLEYYLKRHLDDTASINENQTDV</sequence>
<organism evidence="6 7">
    <name type="scientific">Pythium oligandrum</name>
    <name type="common">Mycoparasitic fungus</name>
    <dbReference type="NCBI Taxonomy" id="41045"/>
    <lineage>
        <taxon>Eukaryota</taxon>
        <taxon>Sar</taxon>
        <taxon>Stramenopiles</taxon>
        <taxon>Oomycota</taxon>
        <taxon>Peronosporomycetes</taxon>
        <taxon>Pythiales</taxon>
        <taxon>Pythiaceae</taxon>
        <taxon>Pythium</taxon>
    </lineage>
</organism>